<feature type="transmembrane region" description="Helical" evidence="1">
    <location>
        <begin position="7"/>
        <end position="27"/>
    </location>
</feature>
<feature type="transmembrane region" description="Helical" evidence="1">
    <location>
        <begin position="47"/>
        <end position="68"/>
    </location>
</feature>
<feature type="domain" description="DUF1206" evidence="2">
    <location>
        <begin position="89"/>
        <end position="159"/>
    </location>
</feature>
<dbReference type="Pfam" id="PF06724">
    <property type="entry name" value="DUF1206"/>
    <property type="match status" value="3"/>
</dbReference>
<reference evidence="4" key="1">
    <citation type="submission" date="2017-10" db="EMBL/GenBank/DDBJ databases">
        <authorList>
            <person name="Toshchakov S.V."/>
            <person name="Goeva M.A."/>
        </authorList>
    </citation>
    <scope>NUCLEOTIDE SEQUENCE [LARGE SCALE GENOMIC DNA]</scope>
    <source>
        <strain evidence="4">JR1/69-1-13</strain>
    </source>
</reference>
<feature type="domain" description="DUF1206" evidence="2">
    <location>
        <begin position="5"/>
        <end position="71"/>
    </location>
</feature>
<keyword evidence="4" id="KW-1185">Reference proteome</keyword>
<organism evidence="3 4">
    <name type="scientific">Teichococcus aestuarii</name>
    <dbReference type="NCBI Taxonomy" id="568898"/>
    <lineage>
        <taxon>Bacteria</taxon>
        <taxon>Pseudomonadati</taxon>
        <taxon>Pseudomonadota</taxon>
        <taxon>Alphaproteobacteria</taxon>
        <taxon>Acetobacterales</taxon>
        <taxon>Roseomonadaceae</taxon>
        <taxon>Roseomonas</taxon>
    </lineage>
</organism>
<evidence type="ECO:0000313" key="3">
    <source>
        <dbReference type="EMBL" id="PWC29495.1"/>
    </source>
</evidence>
<dbReference type="InterPro" id="IPR009597">
    <property type="entry name" value="DUF1206"/>
</dbReference>
<dbReference type="AlphaFoldDB" id="A0A2U1V6H2"/>
<comment type="caution">
    <text evidence="3">The sequence shown here is derived from an EMBL/GenBank/DDBJ whole genome shotgun (WGS) entry which is preliminary data.</text>
</comment>
<keyword evidence="1" id="KW-0812">Transmembrane</keyword>
<keyword evidence="1" id="KW-0472">Membrane</keyword>
<protein>
    <recommendedName>
        <fullName evidence="2">DUF1206 domain-containing protein</fullName>
    </recommendedName>
</protein>
<name>A0A2U1V6H2_9PROT</name>
<sequence>MFARLGYAARGAVSLIIGSLALLAAVGPGGQATGSKGALRELLLHPFGGVLLGVVGLGLFGFALWRALQGLLDADNHGHGAKALAIRGGALISAVAYTGLGISAFGLLLGRGGGGGGDDQSAQDWTRWLLAKPAGEVLVALIGLIVMGVGVAMLARGWRASFTRHLRCPAEASHWVVPLGRLGFAARGVVFLIIGLFLVVAAWQSDPQEVRGLGSALLALQAQPFGRVLFGVVALGLAAFGAFEFAEARYRRIDAPG</sequence>
<feature type="transmembrane region" description="Helical" evidence="1">
    <location>
        <begin position="224"/>
        <end position="243"/>
    </location>
</feature>
<gene>
    <name evidence="3" type="ORF">CR165_05965</name>
</gene>
<feature type="transmembrane region" description="Helical" evidence="1">
    <location>
        <begin position="89"/>
        <end position="109"/>
    </location>
</feature>
<feature type="domain" description="DUF1206" evidence="2">
    <location>
        <begin position="182"/>
        <end position="251"/>
    </location>
</feature>
<dbReference type="OrthoDB" id="5702018at2"/>
<keyword evidence="1" id="KW-1133">Transmembrane helix</keyword>
<feature type="transmembrane region" description="Helical" evidence="1">
    <location>
        <begin position="184"/>
        <end position="204"/>
    </location>
</feature>
<evidence type="ECO:0000259" key="2">
    <source>
        <dbReference type="Pfam" id="PF06724"/>
    </source>
</evidence>
<evidence type="ECO:0000256" key="1">
    <source>
        <dbReference type="SAM" id="Phobius"/>
    </source>
</evidence>
<accession>A0A2U1V6H2</accession>
<proteinExistence type="predicted"/>
<dbReference type="EMBL" id="PDOA01000003">
    <property type="protein sequence ID" value="PWC29495.1"/>
    <property type="molecule type" value="Genomic_DNA"/>
</dbReference>
<feature type="transmembrane region" description="Helical" evidence="1">
    <location>
        <begin position="137"/>
        <end position="155"/>
    </location>
</feature>
<evidence type="ECO:0000313" key="4">
    <source>
        <dbReference type="Proteomes" id="UP000245048"/>
    </source>
</evidence>
<dbReference type="Proteomes" id="UP000245048">
    <property type="component" value="Unassembled WGS sequence"/>
</dbReference>